<dbReference type="Pfam" id="PF12330">
    <property type="entry name" value="Haspin_kinase"/>
    <property type="match status" value="1"/>
</dbReference>
<feature type="compositionally biased region" description="Low complexity" evidence="9">
    <location>
        <begin position="83"/>
        <end position="111"/>
    </location>
</feature>
<name>A0A2T0FM84_9ASCO</name>
<accession>A0A2T0FM84</accession>
<feature type="region of interest" description="Disordered" evidence="9">
    <location>
        <begin position="1"/>
        <end position="22"/>
    </location>
</feature>
<comment type="catalytic activity">
    <reaction evidence="8">
        <text>L-seryl-[protein] + ATP = O-phospho-L-seryl-[protein] + ADP + H(+)</text>
        <dbReference type="Rhea" id="RHEA:17989"/>
        <dbReference type="Rhea" id="RHEA-COMP:9863"/>
        <dbReference type="Rhea" id="RHEA-COMP:11604"/>
        <dbReference type="ChEBI" id="CHEBI:15378"/>
        <dbReference type="ChEBI" id="CHEBI:29999"/>
        <dbReference type="ChEBI" id="CHEBI:30616"/>
        <dbReference type="ChEBI" id="CHEBI:83421"/>
        <dbReference type="ChEBI" id="CHEBI:456216"/>
        <dbReference type="EC" id="2.7.11.1"/>
    </reaction>
</comment>
<feature type="compositionally biased region" description="Low complexity" evidence="9">
    <location>
        <begin position="191"/>
        <end position="221"/>
    </location>
</feature>
<feature type="compositionally biased region" description="Polar residues" evidence="9">
    <location>
        <begin position="230"/>
        <end position="248"/>
    </location>
</feature>
<evidence type="ECO:0000256" key="8">
    <source>
        <dbReference type="ARBA" id="ARBA00048679"/>
    </source>
</evidence>
<feature type="domain" description="Protein kinase" evidence="10">
    <location>
        <begin position="354"/>
        <end position="651"/>
    </location>
</feature>
<keyword evidence="3" id="KW-0808">Transferase</keyword>
<dbReference type="Gene3D" id="1.10.510.10">
    <property type="entry name" value="Transferase(Phosphotransferase) domain 1"/>
    <property type="match status" value="1"/>
</dbReference>
<dbReference type="GO" id="GO:0072354">
    <property type="term" value="F:histone H3T3 kinase activity"/>
    <property type="evidence" value="ECO:0007669"/>
    <property type="project" value="TreeGrafter"/>
</dbReference>
<evidence type="ECO:0000313" key="11">
    <source>
        <dbReference type="EMBL" id="PRT56103.1"/>
    </source>
</evidence>
<evidence type="ECO:0000256" key="6">
    <source>
        <dbReference type="ARBA" id="ARBA00022840"/>
    </source>
</evidence>
<dbReference type="GO" id="GO:0005524">
    <property type="term" value="F:ATP binding"/>
    <property type="evidence" value="ECO:0007669"/>
    <property type="project" value="UniProtKB-KW"/>
</dbReference>
<dbReference type="PROSITE" id="PS50011">
    <property type="entry name" value="PROTEIN_KINASE_DOM"/>
    <property type="match status" value="1"/>
</dbReference>
<proteinExistence type="predicted"/>
<comment type="caution">
    <text evidence="11">The sequence shown here is derived from an EMBL/GenBank/DDBJ whole genome shotgun (WGS) entry which is preliminary data.</text>
</comment>
<dbReference type="GO" id="GO:0005737">
    <property type="term" value="C:cytoplasm"/>
    <property type="evidence" value="ECO:0007669"/>
    <property type="project" value="TreeGrafter"/>
</dbReference>
<keyword evidence="6" id="KW-0067">ATP-binding</keyword>
<dbReference type="RefSeq" id="XP_024666048.1">
    <property type="nucleotide sequence ID" value="XM_024810280.1"/>
</dbReference>
<feature type="region of interest" description="Disordered" evidence="9">
    <location>
        <begin position="80"/>
        <end position="146"/>
    </location>
</feature>
<dbReference type="SMART" id="SM01331">
    <property type="entry name" value="DUF3635"/>
    <property type="match status" value="1"/>
</dbReference>
<organism evidence="11 12">
    <name type="scientific">Wickerhamiella sorbophila</name>
    <dbReference type="NCBI Taxonomy" id="45607"/>
    <lineage>
        <taxon>Eukaryota</taxon>
        <taxon>Fungi</taxon>
        <taxon>Dikarya</taxon>
        <taxon>Ascomycota</taxon>
        <taxon>Saccharomycotina</taxon>
        <taxon>Dipodascomycetes</taxon>
        <taxon>Dipodascales</taxon>
        <taxon>Trichomonascaceae</taxon>
        <taxon>Wickerhamiella</taxon>
    </lineage>
</organism>
<keyword evidence="12" id="KW-1185">Reference proteome</keyword>
<dbReference type="SUPFAM" id="SSF56112">
    <property type="entry name" value="Protein kinase-like (PK-like)"/>
    <property type="match status" value="1"/>
</dbReference>
<protein>
    <recommendedName>
        <fullName evidence="1">non-specific serine/threonine protein kinase</fullName>
        <ecNumber evidence="1">2.7.11.1</ecNumber>
    </recommendedName>
</protein>
<keyword evidence="2" id="KW-0723">Serine/threonine-protein kinase</keyword>
<comment type="catalytic activity">
    <reaction evidence="7">
        <text>L-threonyl-[protein] + ATP = O-phospho-L-threonyl-[protein] + ADP + H(+)</text>
        <dbReference type="Rhea" id="RHEA:46608"/>
        <dbReference type="Rhea" id="RHEA-COMP:11060"/>
        <dbReference type="Rhea" id="RHEA-COMP:11605"/>
        <dbReference type="ChEBI" id="CHEBI:15378"/>
        <dbReference type="ChEBI" id="CHEBI:30013"/>
        <dbReference type="ChEBI" id="CHEBI:30616"/>
        <dbReference type="ChEBI" id="CHEBI:61977"/>
        <dbReference type="ChEBI" id="CHEBI:456216"/>
        <dbReference type="EC" id="2.7.11.1"/>
    </reaction>
</comment>
<evidence type="ECO:0000256" key="1">
    <source>
        <dbReference type="ARBA" id="ARBA00012513"/>
    </source>
</evidence>
<dbReference type="AlphaFoldDB" id="A0A2T0FM84"/>
<dbReference type="GeneID" id="36517471"/>
<evidence type="ECO:0000256" key="3">
    <source>
        <dbReference type="ARBA" id="ARBA00022679"/>
    </source>
</evidence>
<dbReference type="Proteomes" id="UP000238350">
    <property type="component" value="Unassembled WGS sequence"/>
</dbReference>
<keyword evidence="4" id="KW-0547">Nucleotide-binding</keyword>
<dbReference type="InterPro" id="IPR000719">
    <property type="entry name" value="Prot_kinase_dom"/>
</dbReference>
<reference evidence="11 12" key="1">
    <citation type="submission" date="2017-04" db="EMBL/GenBank/DDBJ databases">
        <title>Genome sequencing of [Candida] sorbophila.</title>
        <authorList>
            <person name="Ahn J.O."/>
        </authorList>
    </citation>
    <scope>NUCLEOTIDE SEQUENCE [LARGE SCALE GENOMIC DNA]</scope>
    <source>
        <strain evidence="11 12">DS02</strain>
    </source>
</reference>
<dbReference type="InterPro" id="IPR024604">
    <property type="entry name" value="GSG2_C"/>
</dbReference>
<feature type="compositionally biased region" description="Low complexity" evidence="9">
    <location>
        <begin position="126"/>
        <end position="145"/>
    </location>
</feature>
<keyword evidence="5 11" id="KW-0418">Kinase</keyword>
<dbReference type="GO" id="GO:0000278">
    <property type="term" value="P:mitotic cell cycle"/>
    <property type="evidence" value="ECO:0007669"/>
    <property type="project" value="TreeGrafter"/>
</dbReference>
<evidence type="ECO:0000256" key="2">
    <source>
        <dbReference type="ARBA" id="ARBA00022527"/>
    </source>
</evidence>
<evidence type="ECO:0000259" key="10">
    <source>
        <dbReference type="PROSITE" id="PS50011"/>
    </source>
</evidence>
<sequence length="651" mass="72814">MPYIAINSENKTTTFGKRSKPPAQYDREHQVELSWQQATANLPLASKALKENRPPSANSNLEASMANISMEESGIAVLKQRQRQSLQPLDQQQRPNTPLRASSRASRTVSAHVKQPQVGPLGNAQRRLSTQSTVTLSSTSSRVSSYDPLRSMGVYVDPAAAAKTEILNTPPLPSSPVQLHEPSQPLHHVRSPSSLSHRPMSSVSTRTSSTSRTQATADSRTPGSRRSFLGLTTKSSTSSISNPARRSSTIQDIRRSIVSFSSSSTSLFRFSQSPKENNRVQGSMISLPTPSLVTREKMTNKMKTSQSLLSLGPDGSHGQNQEFAQSQLDGLLEICSHSSVRPFGVFVEAELNEHGPIEKIGEASYSEVFAAGKLVYKIVPFGSLDQTPVHELMQEIQISKLVNAHDGFAKLLAAHVVQGEYDGTLLDAWDAFAAANISENARPRYESDQYYCVLVMEHAGEALETFRLHSAHEAFDIFKQILWALTTAEGTIEFEHRDLHWGNVVIQRLSSGLKTSIIDFTLSRARSSNQQVFYTRLDHPDFFRGKGDYQFDIYRYMQRLLVSESPDQRVPDWSLFEPRTNVLWLHYIVLKLLDKLDQSQAAPKHRSDNVYRTRLQNLASTLDISNKRRFSPFKVKSAFDVLTWGKKHGFW</sequence>
<dbReference type="STRING" id="45607.A0A2T0FM84"/>
<evidence type="ECO:0000256" key="5">
    <source>
        <dbReference type="ARBA" id="ARBA00022777"/>
    </source>
</evidence>
<dbReference type="Gene3D" id="3.30.200.20">
    <property type="entry name" value="Phosphorylase Kinase, domain 1"/>
    <property type="match status" value="1"/>
</dbReference>
<gene>
    <name evidence="11" type="ORF">B9G98_03723</name>
</gene>
<dbReference type="GO" id="GO:0005634">
    <property type="term" value="C:nucleus"/>
    <property type="evidence" value="ECO:0007669"/>
    <property type="project" value="TreeGrafter"/>
</dbReference>
<evidence type="ECO:0000256" key="7">
    <source>
        <dbReference type="ARBA" id="ARBA00047899"/>
    </source>
</evidence>
<dbReference type="PANTHER" id="PTHR24419:SF18">
    <property type="entry name" value="SERINE_THREONINE-PROTEIN KINASE HASPIN"/>
    <property type="match status" value="1"/>
</dbReference>
<feature type="region of interest" description="Disordered" evidence="9">
    <location>
        <begin position="167"/>
        <end position="248"/>
    </location>
</feature>
<feature type="compositionally biased region" description="Polar residues" evidence="9">
    <location>
        <begin position="7"/>
        <end position="16"/>
    </location>
</feature>
<evidence type="ECO:0000256" key="9">
    <source>
        <dbReference type="SAM" id="MobiDB-lite"/>
    </source>
</evidence>
<dbReference type="OrthoDB" id="5327538at2759"/>
<dbReference type="PANTHER" id="PTHR24419">
    <property type="entry name" value="INTERLEUKIN-1 RECEPTOR-ASSOCIATED KINASE"/>
    <property type="match status" value="1"/>
</dbReference>
<dbReference type="EC" id="2.7.11.1" evidence="1"/>
<dbReference type="EMBL" id="NDIQ01000022">
    <property type="protein sequence ID" value="PRT56103.1"/>
    <property type="molecule type" value="Genomic_DNA"/>
</dbReference>
<evidence type="ECO:0000313" key="12">
    <source>
        <dbReference type="Proteomes" id="UP000238350"/>
    </source>
</evidence>
<dbReference type="InterPro" id="IPR011009">
    <property type="entry name" value="Kinase-like_dom_sf"/>
</dbReference>
<evidence type="ECO:0000256" key="4">
    <source>
        <dbReference type="ARBA" id="ARBA00022741"/>
    </source>
</evidence>
<dbReference type="GO" id="GO:0035556">
    <property type="term" value="P:intracellular signal transduction"/>
    <property type="evidence" value="ECO:0007669"/>
    <property type="project" value="TreeGrafter"/>
</dbReference>